<feature type="transmembrane region" description="Helical" evidence="1">
    <location>
        <begin position="53"/>
        <end position="73"/>
    </location>
</feature>
<feature type="transmembrane region" description="Helical" evidence="1">
    <location>
        <begin position="85"/>
        <end position="104"/>
    </location>
</feature>
<gene>
    <name evidence="2" type="ORF">C1634_007070</name>
</gene>
<sequence length="154" mass="17480">MKKYTSLPLLSLITHSLFVGGCTVILFVLIPFWQKIGAEDFLTWFSLNSKSVGLTMLPLEAVPLIISISMYIIAYKQRLTTQNIWLANLICNVIILIMFFAYFMPANAAMASKNIPIEHVAGELKRWEIIHSLRTFLAILAILFCGLAMRKEQK</sequence>
<protein>
    <recommendedName>
        <fullName evidence="4">DUF1772 domain-containing protein</fullName>
    </recommendedName>
</protein>
<feature type="transmembrane region" description="Helical" evidence="1">
    <location>
        <begin position="12"/>
        <end position="33"/>
    </location>
</feature>
<dbReference type="Proteomes" id="UP000236413">
    <property type="component" value="Unassembled WGS sequence"/>
</dbReference>
<reference evidence="2 3" key="1">
    <citation type="submission" date="2018-04" db="EMBL/GenBank/DDBJ databases">
        <title>Chryseobacterium oncorhynchi 701B-08T from rainbow trout, and Chryseobacterium viscerum 687B-08T from diseased fish.</title>
        <authorList>
            <person name="Jeong J.-J."/>
            <person name="Lee Y.J."/>
            <person name="Pathiraja D."/>
            <person name="Park B."/>
            <person name="Choi I.-G."/>
            <person name="Kim K.D."/>
        </authorList>
    </citation>
    <scope>NUCLEOTIDE SEQUENCE [LARGE SCALE GENOMIC DNA]</scope>
    <source>
        <strain evidence="2 3">687B-08</strain>
    </source>
</reference>
<dbReference type="PROSITE" id="PS51257">
    <property type="entry name" value="PROKAR_LIPOPROTEIN"/>
    <property type="match status" value="1"/>
</dbReference>
<accession>A0A316WPW1</accession>
<keyword evidence="1" id="KW-0812">Transmembrane</keyword>
<feature type="transmembrane region" description="Helical" evidence="1">
    <location>
        <begin position="129"/>
        <end position="149"/>
    </location>
</feature>
<keyword evidence="1" id="KW-0472">Membrane</keyword>
<evidence type="ECO:0000313" key="3">
    <source>
        <dbReference type="Proteomes" id="UP000236413"/>
    </source>
</evidence>
<evidence type="ECO:0000313" key="2">
    <source>
        <dbReference type="EMBL" id="PWN62536.1"/>
    </source>
</evidence>
<evidence type="ECO:0000256" key="1">
    <source>
        <dbReference type="SAM" id="Phobius"/>
    </source>
</evidence>
<evidence type="ECO:0008006" key="4">
    <source>
        <dbReference type="Google" id="ProtNLM"/>
    </source>
</evidence>
<dbReference type="AlphaFoldDB" id="A0A316WPW1"/>
<comment type="caution">
    <text evidence="2">The sequence shown here is derived from an EMBL/GenBank/DDBJ whole genome shotgun (WGS) entry which is preliminary data.</text>
</comment>
<keyword evidence="1" id="KW-1133">Transmembrane helix</keyword>
<proteinExistence type="predicted"/>
<dbReference type="EMBL" id="PPEG02000003">
    <property type="protein sequence ID" value="PWN62536.1"/>
    <property type="molecule type" value="Genomic_DNA"/>
</dbReference>
<organism evidence="2 3">
    <name type="scientific">Chryseobacterium viscerum</name>
    <dbReference type="NCBI Taxonomy" id="1037377"/>
    <lineage>
        <taxon>Bacteria</taxon>
        <taxon>Pseudomonadati</taxon>
        <taxon>Bacteroidota</taxon>
        <taxon>Flavobacteriia</taxon>
        <taxon>Flavobacteriales</taxon>
        <taxon>Weeksellaceae</taxon>
        <taxon>Chryseobacterium group</taxon>
        <taxon>Chryseobacterium</taxon>
    </lineage>
</organism>
<dbReference type="RefSeq" id="WP_109738131.1">
    <property type="nucleotide sequence ID" value="NZ_PPEG02000003.1"/>
</dbReference>
<name>A0A316WPW1_9FLAO</name>